<name>A0ABN7MFE6_9BACT</name>
<keyword evidence="1" id="KW-0812">Transmembrane</keyword>
<keyword evidence="1" id="KW-0472">Membrane</keyword>
<feature type="transmembrane region" description="Helical" evidence="1">
    <location>
        <begin position="83"/>
        <end position="102"/>
    </location>
</feature>
<comment type="caution">
    <text evidence="2">The sequence shown here is derived from an EMBL/GenBank/DDBJ whole genome shotgun (WGS) entry which is preliminary data.</text>
</comment>
<accession>A0ABN7MFE6</accession>
<sequence length="105" mass="11302">MVPQVGTDGRLCVNGGRERMRKSIGVLLIFILIGGMLGGIFGEILRVMAPNGAIQNIFASNFSPGINPPLTIDLVLLKLTFGFSIKVSLLSVLGMFLGAYLYKQM</sequence>
<protein>
    <recommendedName>
        <fullName evidence="4">DUF4321 domain-containing protein</fullName>
    </recommendedName>
</protein>
<evidence type="ECO:0008006" key="4">
    <source>
        <dbReference type="Google" id="ProtNLM"/>
    </source>
</evidence>
<reference evidence="2 3" key="1">
    <citation type="submission" date="2021-02" db="EMBL/GenBank/DDBJ databases">
        <authorList>
            <person name="Han P."/>
        </authorList>
    </citation>
    <scope>NUCLEOTIDE SEQUENCE [LARGE SCALE GENOMIC DNA]</scope>
    <source>
        <strain evidence="2">Candidatus Nitrospira sp. ZN2</strain>
    </source>
</reference>
<dbReference type="Proteomes" id="UP000675880">
    <property type="component" value="Unassembled WGS sequence"/>
</dbReference>
<evidence type="ECO:0000256" key="1">
    <source>
        <dbReference type="SAM" id="Phobius"/>
    </source>
</evidence>
<proteinExistence type="predicted"/>
<feature type="transmembrane region" description="Helical" evidence="1">
    <location>
        <begin position="24"/>
        <end position="42"/>
    </location>
</feature>
<evidence type="ECO:0000313" key="3">
    <source>
        <dbReference type="Proteomes" id="UP000675880"/>
    </source>
</evidence>
<dbReference type="Pfam" id="PF14209">
    <property type="entry name" value="DUF4321"/>
    <property type="match status" value="1"/>
</dbReference>
<dbReference type="EMBL" id="CAJNBJ010000021">
    <property type="protein sequence ID" value="CAE6803452.1"/>
    <property type="molecule type" value="Genomic_DNA"/>
</dbReference>
<keyword evidence="1" id="KW-1133">Transmembrane helix</keyword>
<organism evidence="2 3">
    <name type="scientific">Nitrospira defluvii</name>
    <dbReference type="NCBI Taxonomy" id="330214"/>
    <lineage>
        <taxon>Bacteria</taxon>
        <taxon>Pseudomonadati</taxon>
        <taxon>Nitrospirota</taxon>
        <taxon>Nitrospiria</taxon>
        <taxon>Nitrospirales</taxon>
        <taxon>Nitrospiraceae</taxon>
        <taxon>Nitrospira</taxon>
    </lineage>
</organism>
<dbReference type="InterPro" id="IPR025470">
    <property type="entry name" value="DUF4321"/>
</dbReference>
<evidence type="ECO:0000313" key="2">
    <source>
        <dbReference type="EMBL" id="CAE6803452.1"/>
    </source>
</evidence>
<gene>
    <name evidence="2" type="ORF">NSPZN2_80178</name>
</gene>
<keyword evidence="3" id="KW-1185">Reference proteome</keyword>